<name>A0AAQ4ESZ4_AMBAM</name>
<protein>
    <submittedName>
        <fullName evidence="1">Uncharacterized protein</fullName>
    </submittedName>
</protein>
<keyword evidence="2" id="KW-1185">Reference proteome</keyword>
<evidence type="ECO:0000313" key="2">
    <source>
        <dbReference type="Proteomes" id="UP001321473"/>
    </source>
</evidence>
<gene>
    <name evidence="1" type="ORF">V5799_020829</name>
</gene>
<organism evidence="1 2">
    <name type="scientific">Amblyomma americanum</name>
    <name type="common">Lone star tick</name>
    <dbReference type="NCBI Taxonomy" id="6943"/>
    <lineage>
        <taxon>Eukaryota</taxon>
        <taxon>Metazoa</taxon>
        <taxon>Ecdysozoa</taxon>
        <taxon>Arthropoda</taxon>
        <taxon>Chelicerata</taxon>
        <taxon>Arachnida</taxon>
        <taxon>Acari</taxon>
        <taxon>Parasitiformes</taxon>
        <taxon>Ixodida</taxon>
        <taxon>Ixodoidea</taxon>
        <taxon>Ixodidae</taxon>
        <taxon>Amblyomminae</taxon>
        <taxon>Amblyomma</taxon>
    </lineage>
</organism>
<dbReference type="Proteomes" id="UP001321473">
    <property type="component" value="Unassembled WGS sequence"/>
</dbReference>
<dbReference type="EMBL" id="JARKHS020011427">
    <property type="protein sequence ID" value="KAK8777830.1"/>
    <property type="molecule type" value="Genomic_DNA"/>
</dbReference>
<proteinExistence type="predicted"/>
<comment type="caution">
    <text evidence="1">The sequence shown here is derived from an EMBL/GenBank/DDBJ whole genome shotgun (WGS) entry which is preliminary data.</text>
</comment>
<accession>A0AAQ4ESZ4</accession>
<sequence length="96" mass="10774">MHVHIYNFSDKREQCLLAVDSFLIALAGFAFARDVFTGSRLDLDMVVVLPSFFSYDSCSSTSGETKIWTGEFHAEIARDSRGTTTNAEHNGKYQFP</sequence>
<reference evidence="1 2" key="1">
    <citation type="journal article" date="2023" name="Arcadia Sci">
        <title>De novo assembly of a long-read Amblyomma americanum tick genome.</title>
        <authorList>
            <person name="Chou S."/>
            <person name="Poskanzer K.E."/>
            <person name="Rollins M."/>
            <person name="Thuy-Boun P.S."/>
        </authorList>
    </citation>
    <scope>NUCLEOTIDE SEQUENCE [LARGE SCALE GENOMIC DNA]</scope>
    <source>
        <strain evidence="1">F_SG_1</strain>
        <tissue evidence="1">Salivary glands</tissue>
    </source>
</reference>
<dbReference type="AlphaFoldDB" id="A0AAQ4ESZ4"/>
<evidence type="ECO:0000313" key="1">
    <source>
        <dbReference type="EMBL" id="KAK8777830.1"/>
    </source>
</evidence>